<comment type="function">
    <text evidence="5">Catalyzes the phosphorylation of the 3'-hydroxyl group of dephosphocoenzyme A to form coenzyme A.</text>
</comment>
<accession>A0ABW5DW18</accession>
<dbReference type="PANTHER" id="PTHR10695">
    <property type="entry name" value="DEPHOSPHO-COA KINASE-RELATED"/>
    <property type="match status" value="1"/>
</dbReference>
<keyword evidence="4 5" id="KW-0173">Coenzyme A biosynthesis</keyword>
<comment type="catalytic activity">
    <reaction evidence="5">
        <text>3'-dephospho-CoA + ATP = ADP + CoA + H(+)</text>
        <dbReference type="Rhea" id="RHEA:18245"/>
        <dbReference type="ChEBI" id="CHEBI:15378"/>
        <dbReference type="ChEBI" id="CHEBI:30616"/>
        <dbReference type="ChEBI" id="CHEBI:57287"/>
        <dbReference type="ChEBI" id="CHEBI:57328"/>
        <dbReference type="ChEBI" id="CHEBI:456216"/>
        <dbReference type="EC" id="2.7.1.24"/>
    </reaction>
</comment>
<keyword evidence="5" id="KW-0963">Cytoplasm</keyword>
<dbReference type="NCBIfam" id="TIGR00152">
    <property type="entry name" value="dephospho-CoA kinase"/>
    <property type="match status" value="1"/>
</dbReference>
<proteinExistence type="inferred from homology"/>
<dbReference type="InterPro" id="IPR027417">
    <property type="entry name" value="P-loop_NTPase"/>
</dbReference>
<keyword evidence="5 7" id="KW-0808">Transferase</keyword>
<dbReference type="HAMAP" id="MF_00376">
    <property type="entry name" value="Dephospho_CoA_kinase"/>
    <property type="match status" value="1"/>
</dbReference>
<comment type="pathway">
    <text evidence="5">Cofactor biosynthesis; coenzyme A biosynthesis; CoA from (R)-pantothenate: step 5/5.</text>
</comment>
<feature type="binding site" evidence="5">
    <location>
        <begin position="22"/>
        <end position="27"/>
    </location>
    <ligand>
        <name>ATP</name>
        <dbReference type="ChEBI" id="CHEBI:30616"/>
    </ligand>
</feature>
<evidence type="ECO:0000256" key="3">
    <source>
        <dbReference type="ARBA" id="ARBA00022840"/>
    </source>
</evidence>
<organism evidence="7 8">
    <name type="scientific">Lacibacterium aquatile</name>
    <dbReference type="NCBI Taxonomy" id="1168082"/>
    <lineage>
        <taxon>Bacteria</taxon>
        <taxon>Pseudomonadati</taxon>
        <taxon>Pseudomonadota</taxon>
        <taxon>Alphaproteobacteria</taxon>
        <taxon>Rhodospirillales</taxon>
        <taxon>Rhodospirillaceae</taxon>
    </lineage>
</organism>
<evidence type="ECO:0000256" key="2">
    <source>
        <dbReference type="ARBA" id="ARBA00022741"/>
    </source>
</evidence>
<keyword evidence="5 7" id="KW-0418">Kinase</keyword>
<dbReference type="EC" id="2.7.1.24" evidence="5 6"/>
<evidence type="ECO:0000256" key="4">
    <source>
        <dbReference type="ARBA" id="ARBA00022993"/>
    </source>
</evidence>
<dbReference type="PROSITE" id="PS51219">
    <property type="entry name" value="DPCK"/>
    <property type="match status" value="1"/>
</dbReference>
<sequence length="214" mass="23710">MKPRRRAGLPGPRIIGLTGSIGMGKSTAAKILRSWRLPVHDSDATVHRLMERGGAAVAAIAAAFPASVENGVVNRRTLGAAVFGHPEALRRLERILHPLVRASERRFLKRHVRAAVVVLDIPLLFETKAEGRCDEVWVVSAPPAIQQQRVLRRPGMTTEKFQAILRQQTPDELKRRRADRVIPTGLGKAIMIRALAAGLRVGHNPLYARNRSRY</sequence>
<dbReference type="EMBL" id="JBHUIP010000016">
    <property type="protein sequence ID" value="MFD2265333.1"/>
    <property type="molecule type" value="Genomic_DNA"/>
</dbReference>
<gene>
    <name evidence="5 7" type="primary">coaE</name>
    <name evidence="7" type="ORF">ACFSM5_20685</name>
</gene>
<dbReference type="PANTHER" id="PTHR10695:SF46">
    <property type="entry name" value="BIFUNCTIONAL COENZYME A SYNTHASE-RELATED"/>
    <property type="match status" value="1"/>
</dbReference>
<keyword evidence="3 5" id="KW-0067">ATP-binding</keyword>
<evidence type="ECO:0000256" key="1">
    <source>
        <dbReference type="ARBA" id="ARBA00009018"/>
    </source>
</evidence>
<dbReference type="SUPFAM" id="SSF52540">
    <property type="entry name" value="P-loop containing nucleoside triphosphate hydrolases"/>
    <property type="match status" value="1"/>
</dbReference>
<evidence type="ECO:0000313" key="8">
    <source>
        <dbReference type="Proteomes" id="UP001597295"/>
    </source>
</evidence>
<comment type="similarity">
    <text evidence="1 5">Belongs to the CoaE family.</text>
</comment>
<evidence type="ECO:0000256" key="5">
    <source>
        <dbReference type="HAMAP-Rule" id="MF_00376"/>
    </source>
</evidence>
<dbReference type="CDD" id="cd02022">
    <property type="entry name" value="DPCK"/>
    <property type="match status" value="1"/>
</dbReference>
<reference evidence="8" key="1">
    <citation type="journal article" date="2019" name="Int. J. Syst. Evol. Microbiol.">
        <title>The Global Catalogue of Microorganisms (GCM) 10K type strain sequencing project: providing services to taxonomists for standard genome sequencing and annotation.</title>
        <authorList>
            <consortium name="The Broad Institute Genomics Platform"/>
            <consortium name="The Broad Institute Genome Sequencing Center for Infectious Disease"/>
            <person name="Wu L."/>
            <person name="Ma J."/>
        </authorList>
    </citation>
    <scope>NUCLEOTIDE SEQUENCE [LARGE SCALE GENOMIC DNA]</scope>
    <source>
        <strain evidence="8">CGMCC 1.19062</strain>
    </source>
</reference>
<comment type="caution">
    <text evidence="7">The sequence shown here is derived from an EMBL/GenBank/DDBJ whole genome shotgun (WGS) entry which is preliminary data.</text>
</comment>
<dbReference type="GO" id="GO:0004140">
    <property type="term" value="F:dephospho-CoA kinase activity"/>
    <property type="evidence" value="ECO:0007669"/>
    <property type="project" value="UniProtKB-EC"/>
</dbReference>
<keyword evidence="8" id="KW-1185">Reference proteome</keyword>
<dbReference type="RefSeq" id="WP_379878559.1">
    <property type="nucleotide sequence ID" value="NZ_JBHUIP010000016.1"/>
</dbReference>
<dbReference type="InterPro" id="IPR001977">
    <property type="entry name" value="Depp_CoAkinase"/>
</dbReference>
<evidence type="ECO:0000313" key="7">
    <source>
        <dbReference type="EMBL" id="MFD2265333.1"/>
    </source>
</evidence>
<dbReference type="Gene3D" id="3.40.50.300">
    <property type="entry name" value="P-loop containing nucleotide triphosphate hydrolases"/>
    <property type="match status" value="1"/>
</dbReference>
<evidence type="ECO:0000256" key="6">
    <source>
        <dbReference type="NCBIfam" id="TIGR00152"/>
    </source>
</evidence>
<protein>
    <recommendedName>
        <fullName evidence="5 6">Dephospho-CoA kinase</fullName>
        <ecNumber evidence="5 6">2.7.1.24</ecNumber>
    </recommendedName>
    <alternativeName>
        <fullName evidence="5">Dephosphocoenzyme A kinase</fullName>
    </alternativeName>
</protein>
<keyword evidence="2 5" id="KW-0547">Nucleotide-binding</keyword>
<dbReference type="Pfam" id="PF01121">
    <property type="entry name" value="CoaE"/>
    <property type="match status" value="1"/>
</dbReference>
<name>A0ABW5DW18_9PROT</name>
<dbReference type="Proteomes" id="UP001597295">
    <property type="component" value="Unassembled WGS sequence"/>
</dbReference>
<comment type="subcellular location">
    <subcellularLocation>
        <location evidence="5">Cytoplasm</location>
    </subcellularLocation>
</comment>